<evidence type="ECO:0000313" key="2">
    <source>
        <dbReference type="Proteomes" id="UP000274429"/>
    </source>
</evidence>
<reference evidence="1 2" key="2">
    <citation type="submission" date="2018-11" db="EMBL/GenBank/DDBJ databases">
        <authorList>
            <consortium name="Pathogen Informatics"/>
        </authorList>
    </citation>
    <scope>NUCLEOTIDE SEQUENCE [LARGE SCALE GENOMIC DNA]</scope>
</reference>
<protein>
    <submittedName>
        <fullName evidence="3">PH_RBD domain-containing protein</fullName>
    </submittedName>
</protein>
<dbReference type="AlphaFoldDB" id="A0A0R3X185"/>
<organism evidence="3">
    <name type="scientific">Hydatigena taeniaeformis</name>
    <name type="common">Feline tapeworm</name>
    <name type="synonym">Taenia taeniaeformis</name>
    <dbReference type="NCBI Taxonomy" id="6205"/>
    <lineage>
        <taxon>Eukaryota</taxon>
        <taxon>Metazoa</taxon>
        <taxon>Spiralia</taxon>
        <taxon>Lophotrochozoa</taxon>
        <taxon>Platyhelminthes</taxon>
        <taxon>Cestoda</taxon>
        <taxon>Eucestoda</taxon>
        <taxon>Cyclophyllidea</taxon>
        <taxon>Taeniidae</taxon>
        <taxon>Hydatigera</taxon>
    </lineage>
</organism>
<dbReference type="EMBL" id="UYWX01020332">
    <property type="protein sequence ID" value="VDM31213.1"/>
    <property type="molecule type" value="Genomic_DNA"/>
</dbReference>
<proteinExistence type="predicted"/>
<dbReference type="Proteomes" id="UP000274429">
    <property type="component" value="Unassembled WGS sequence"/>
</dbReference>
<keyword evidence="2" id="KW-1185">Reference proteome</keyword>
<accession>A0A0R3X185</accession>
<evidence type="ECO:0000313" key="1">
    <source>
        <dbReference type="EMBL" id="VDM31213.1"/>
    </source>
</evidence>
<sequence length="129" mass="14674">MRFRDVGLKHSSFIIHLTSGRKLIFYSTSSQEAQYLFALSSHLHEHQTVAHLASQQSARQLEQQDRLQYNEAYVYSAGEVVTTRRIHAAPDSQAKGRMLMETVESSLFPQLSNSNLKGDMDEPTQSVYI</sequence>
<gene>
    <name evidence="1" type="ORF">TTAC_LOCUS6929</name>
</gene>
<reference evidence="3" key="1">
    <citation type="submission" date="2017-02" db="UniProtKB">
        <authorList>
            <consortium name="WormBaseParasite"/>
        </authorList>
    </citation>
    <scope>IDENTIFICATION</scope>
</reference>
<evidence type="ECO:0000313" key="3">
    <source>
        <dbReference type="WBParaSite" id="TTAC_0000694401-mRNA-1"/>
    </source>
</evidence>
<name>A0A0R3X185_HYDTA</name>
<dbReference type="OrthoDB" id="5957665at2759"/>
<dbReference type="WBParaSite" id="TTAC_0000694401-mRNA-1">
    <property type="protein sequence ID" value="TTAC_0000694401-mRNA-1"/>
    <property type="gene ID" value="TTAC_0000694401"/>
</dbReference>